<accession>A0A7J7KZZ1</accession>
<dbReference type="PRINTS" id="PR00625">
    <property type="entry name" value="JDOMAIN"/>
</dbReference>
<dbReference type="InterPro" id="IPR024593">
    <property type="entry name" value="DUF3444"/>
</dbReference>
<dbReference type="InterPro" id="IPR001623">
    <property type="entry name" value="DnaJ_domain"/>
</dbReference>
<dbReference type="CDD" id="cd06257">
    <property type="entry name" value="DnaJ"/>
    <property type="match status" value="1"/>
</dbReference>
<evidence type="ECO:0000313" key="3">
    <source>
        <dbReference type="EMBL" id="KAF6135907.1"/>
    </source>
</evidence>
<dbReference type="Pfam" id="PF00226">
    <property type="entry name" value="DnaJ"/>
    <property type="match status" value="1"/>
</dbReference>
<dbReference type="SUPFAM" id="SSF46565">
    <property type="entry name" value="Chaperone J-domain"/>
    <property type="match status" value="1"/>
</dbReference>
<feature type="region of interest" description="Disordered" evidence="1">
    <location>
        <begin position="337"/>
        <end position="383"/>
    </location>
</feature>
<dbReference type="AlphaFoldDB" id="A0A7J7KZZ1"/>
<feature type="compositionally biased region" description="Polar residues" evidence="1">
    <location>
        <begin position="696"/>
        <end position="743"/>
    </location>
</feature>
<dbReference type="Gene3D" id="1.10.287.110">
    <property type="entry name" value="DnaJ domain"/>
    <property type="match status" value="1"/>
</dbReference>
<comment type="caution">
    <text evidence="3">The sequence shown here is derived from an EMBL/GenBank/DDBJ whole genome shotgun (WGS) entry which is preliminary data.</text>
</comment>
<reference evidence="3 4" key="1">
    <citation type="journal article" date="2020" name="IScience">
        <title>Genome Sequencing of the Endangered Kingdonia uniflora (Circaeasteraceae, Ranunculales) Reveals Potential Mechanisms of Evolutionary Specialization.</title>
        <authorList>
            <person name="Sun Y."/>
            <person name="Deng T."/>
            <person name="Zhang A."/>
            <person name="Moore M.J."/>
            <person name="Landis J.B."/>
            <person name="Lin N."/>
            <person name="Zhang H."/>
            <person name="Zhang X."/>
            <person name="Huang J."/>
            <person name="Zhang X."/>
            <person name="Sun H."/>
            <person name="Wang H."/>
        </authorList>
    </citation>
    <scope>NUCLEOTIDE SEQUENCE [LARGE SCALE GENOMIC DNA]</scope>
    <source>
        <strain evidence="3">TB1705</strain>
        <tissue evidence="3">Leaf</tissue>
    </source>
</reference>
<feature type="compositionally biased region" description="Basic and acidic residues" evidence="1">
    <location>
        <begin position="363"/>
        <end position="373"/>
    </location>
</feature>
<dbReference type="PROSITE" id="PS50076">
    <property type="entry name" value="DNAJ_2"/>
    <property type="match status" value="1"/>
</dbReference>
<proteinExistence type="predicted"/>
<protein>
    <recommendedName>
        <fullName evidence="2">J domain-containing protein</fullName>
    </recommendedName>
</protein>
<evidence type="ECO:0000256" key="1">
    <source>
        <dbReference type="SAM" id="MobiDB-lite"/>
    </source>
</evidence>
<dbReference type="Proteomes" id="UP000541444">
    <property type="component" value="Unassembled WGS sequence"/>
</dbReference>
<dbReference type="EMBL" id="JACGCM010002768">
    <property type="protein sequence ID" value="KAF6135907.1"/>
    <property type="molecule type" value="Genomic_DNA"/>
</dbReference>
<feature type="region of interest" description="Disordered" evidence="1">
    <location>
        <begin position="232"/>
        <end position="251"/>
    </location>
</feature>
<dbReference type="Pfam" id="PF11926">
    <property type="entry name" value="DUF3444"/>
    <property type="match status" value="2"/>
</dbReference>
<dbReference type="PANTHER" id="PTHR45089:SF24">
    <property type="entry name" value="DNAJ HEAT SHOCK N-TERMINAL DOMAIN-CONTAINING PROTEIN"/>
    <property type="match status" value="1"/>
</dbReference>
<dbReference type="SMART" id="SM00271">
    <property type="entry name" value="DnaJ"/>
    <property type="match status" value="1"/>
</dbReference>
<organism evidence="3 4">
    <name type="scientific">Kingdonia uniflora</name>
    <dbReference type="NCBI Taxonomy" id="39325"/>
    <lineage>
        <taxon>Eukaryota</taxon>
        <taxon>Viridiplantae</taxon>
        <taxon>Streptophyta</taxon>
        <taxon>Embryophyta</taxon>
        <taxon>Tracheophyta</taxon>
        <taxon>Spermatophyta</taxon>
        <taxon>Magnoliopsida</taxon>
        <taxon>Ranunculales</taxon>
        <taxon>Circaeasteraceae</taxon>
        <taxon>Kingdonia</taxon>
    </lineage>
</organism>
<feature type="domain" description="J" evidence="2">
    <location>
        <begin position="67"/>
        <end position="131"/>
    </location>
</feature>
<evidence type="ECO:0000259" key="2">
    <source>
        <dbReference type="PROSITE" id="PS50076"/>
    </source>
</evidence>
<evidence type="ECO:0000313" key="4">
    <source>
        <dbReference type="Proteomes" id="UP000541444"/>
    </source>
</evidence>
<keyword evidence="4" id="KW-1185">Reference proteome</keyword>
<feature type="region of interest" description="Disordered" evidence="1">
    <location>
        <begin position="270"/>
        <end position="309"/>
    </location>
</feature>
<feature type="region of interest" description="Disordered" evidence="1">
    <location>
        <begin position="694"/>
        <end position="755"/>
    </location>
</feature>
<sequence length="978" mass="110405">MDCNKEEATRAKGIAERKMENKDFVGAKKVILRAQRLFPDLENISQMLTVCDLHCFAEKKVLGAELDYYSILQVEHTADDACIKKQYRKLALLLHPDKNKFPGAEDAFKMIGEAQRLFSNFGKKSVYDIKYRAFFKTSITSQQLPKEKENKKSNVTRESGINNVNIAELKVPGGNSNQAHQQELPNGLNTFWTLCPFCKARSQYYKDICNKTIRCHNCMNPFVARDMNSQDVPPLHQQREGSENSGPRFGLNTVFQGNLNYRATSSEPVLGNVGSLKVSNGSKSKGKENENGSRNDGNGKTPDMKKKGPQVIAETGGTFVGNICTTAKKTVQTAGLNASASEPLKRSVVDSEVGNASKPNGKKHNEDKKRPEVNDEQTNTSKKRPVIDEQMINANNKRSKVVLESFEDFGVEINTNTGKEKTFHTSGLNSGSSGSKTILNPEYIEVPDSEFYNFDIERDKECFEVDQMWAVYDNLDGMPRYYARIRKVFTPGFKVRITWLEANPDKKDEIDWLNEDLPVACGNFEHGISEITEDIGMFSHLVVWENGTCRNSYKIHPKMGEIWALFENWNINWSSDPDNHRMCQFEFVEVLSDFSEGSGVRVVYLIKVEGFLSLFRRIVENDVGAFQVPPNELFRFSHRVPSFRTTGSEMNCNCAPQGYFELDPASLRDIHELDNSKDVKVNCSSSDSIIHGFVANSPTRGRTDTNVESSSKGRNCSPGNSNAALKSQSNVAMNENGNQSDESQPLVFDPSETPETEFHNFTADRSGEKIQPGQIWSLYCDLDALPKYYALIDKVEQHPKFKLYIKWIEPCPLSKVMLQWSDKEIPVCCGMFKLSNLQAEVRTDTTSFSHQITAKPTAKTSYEIYPTKGEIWAIFKNFNVKWSCSDLGKCEYDIVEVDEDDGSSIRVVVLKKVDEFETVFRAQRNGGALVTLVISRLELIRFSHRVPAFHLTEKIDHSLSGCWELDPNSTPVHFFRSS</sequence>
<dbReference type="InterPro" id="IPR036869">
    <property type="entry name" value="J_dom_sf"/>
</dbReference>
<gene>
    <name evidence="3" type="ORF">GIB67_006799</name>
</gene>
<dbReference type="PANTHER" id="PTHR45089">
    <property type="entry name" value="DNAJ HEAT SHOCK AMINO-TERMINAL DOMAIN PROTEIN-RELATED"/>
    <property type="match status" value="1"/>
</dbReference>
<name>A0A7J7KZZ1_9MAGN</name>
<dbReference type="OrthoDB" id="10250354at2759"/>